<protein>
    <submittedName>
        <fullName evidence="1">Uncharacterized protein</fullName>
    </submittedName>
</protein>
<evidence type="ECO:0000313" key="2">
    <source>
        <dbReference type="Proteomes" id="UP001497535"/>
    </source>
</evidence>
<proteinExistence type="predicted"/>
<sequence>MNCGIRLFALFFLLVVNLSSFTEVDSAIGPPWTWPTHPYRQGRSVPFQDMRARRHATSIAINKNSRTLAKIISDLNS</sequence>
<dbReference type="EMBL" id="CAVMJV010000029">
    <property type="protein sequence ID" value="CAK5076132.1"/>
    <property type="molecule type" value="Genomic_DNA"/>
</dbReference>
<dbReference type="Proteomes" id="UP001497535">
    <property type="component" value="Unassembled WGS sequence"/>
</dbReference>
<evidence type="ECO:0000313" key="1">
    <source>
        <dbReference type="EMBL" id="CAK5076132.1"/>
    </source>
</evidence>
<reference evidence="1" key="1">
    <citation type="submission" date="2023-11" db="EMBL/GenBank/DDBJ databases">
        <authorList>
            <person name="Poullet M."/>
        </authorList>
    </citation>
    <scope>NUCLEOTIDE SEQUENCE</scope>
    <source>
        <strain evidence="1">E1834</strain>
    </source>
</reference>
<gene>
    <name evidence="1" type="ORF">MENTE1834_LOCUS22985</name>
</gene>
<organism evidence="1 2">
    <name type="scientific">Meloidogyne enterolobii</name>
    <name type="common">Root-knot nematode worm</name>
    <name type="synonym">Meloidogyne mayaguensis</name>
    <dbReference type="NCBI Taxonomy" id="390850"/>
    <lineage>
        <taxon>Eukaryota</taxon>
        <taxon>Metazoa</taxon>
        <taxon>Ecdysozoa</taxon>
        <taxon>Nematoda</taxon>
        <taxon>Chromadorea</taxon>
        <taxon>Rhabditida</taxon>
        <taxon>Tylenchina</taxon>
        <taxon>Tylenchomorpha</taxon>
        <taxon>Tylenchoidea</taxon>
        <taxon>Meloidogynidae</taxon>
        <taxon>Meloidogyninae</taxon>
        <taxon>Meloidogyne</taxon>
    </lineage>
</organism>
<comment type="caution">
    <text evidence="1">The sequence shown here is derived from an EMBL/GenBank/DDBJ whole genome shotgun (WGS) entry which is preliminary data.</text>
</comment>
<keyword evidence="2" id="KW-1185">Reference proteome</keyword>
<accession>A0ACB0ZCK9</accession>
<name>A0ACB0ZCK9_MELEN</name>